<evidence type="ECO:0000256" key="3">
    <source>
        <dbReference type="ARBA" id="ARBA00012140"/>
    </source>
</evidence>
<dbReference type="EC" id="2.1.1.176" evidence="3"/>
<dbReference type="STRING" id="1133569.FD21_GL002119"/>
<keyword evidence="6 13" id="KW-0489">Methyltransferase</keyword>
<evidence type="ECO:0000256" key="8">
    <source>
        <dbReference type="ARBA" id="ARBA00022691"/>
    </source>
</evidence>
<dbReference type="NCBIfam" id="NF011494">
    <property type="entry name" value="PRK14902.1"/>
    <property type="match status" value="1"/>
</dbReference>
<comment type="catalytic activity">
    <reaction evidence="12">
        <text>cytidine(967) in 16S rRNA + S-adenosyl-L-methionine = 5-methylcytidine(967) in 16S rRNA + S-adenosyl-L-homocysteine + H(+)</text>
        <dbReference type="Rhea" id="RHEA:42748"/>
        <dbReference type="Rhea" id="RHEA-COMP:10219"/>
        <dbReference type="Rhea" id="RHEA-COMP:10220"/>
        <dbReference type="ChEBI" id="CHEBI:15378"/>
        <dbReference type="ChEBI" id="CHEBI:57856"/>
        <dbReference type="ChEBI" id="CHEBI:59789"/>
        <dbReference type="ChEBI" id="CHEBI:74483"/>
        <dbReference type="ChEBI" id="CHEBI:82748"/>
        <dbReference type="EC" id="2.1.1.176"/>
    </reaction>
</comment>
<organism evidence="15 16">
    <name type="scientific">Liquorilactobacillus vini DSM 20605</name>
    <dbReference type="NCBI Taxonomy" id="1133569"/>
    <lineage>
        <taxon>Bacteria</taxon>
        <taxon>Bacillati</taxon>
        <taxon>Bacillota</taxon>
        <taxon>Bacilli</taxon>
        <taxon>Lactobacillales</taxon>
        <taxon>Lactobacillaceae</taxon>
        <taxon>Liquorilactobacillus</taxon>
    </lineage>
</organism>
<dbReference type="Pfam" id="PF01029">
    <property type="entry name" value="NusB"/>
    <property type="match status" value="1"/>
</dbReference>
<dbReference type="eggNOG" id="COG0144">
    <property type="taxonomic scope" value="Bacteria"/>
</dbReference>
<protein>
    <recommendedName>
        <fullName evidence="3">16S rRNA (cytosine(967)-C(5))-methyltransferase</fullName>
        <ecNumber evidence="3">2.1.1.176</ecNumber>
    </recommendedName>
    <alternativeName>
        <fullName evidence="10">16S rRNA m5C967 methyltransferase</fullName>
    </alternativeName>
    <alternativeName>
        <fullName evidence="11">rRNA (cytosine-C(5)-)-methyltransferase RsmB</fullName>
    </alternativeName>
</protein>
<dbReference type="PRINTS" id="PR02008">
    <property type="entry name" value="RCMTFAMILY"/>
</dbReference>
<keyword evidence="9 13" id="KW-0694">RNA-binding</keyword>
<comment type="similarity">
    <text evidence="13">Belongs to the class I-like SAM-binding methyltransferase superfamily. RsmB/NOP family.</text>
</comment>
<dbReference type="AlphaFoldDB" id="A0A0R2CBN8"/>
<feature type="binding site" evidence="13">
    <location>
        <position position="286"/>
    </location>
    <ligand>
        <name>S-adenosyl-L-methionine</name>
        <dbReference type="ChEBI" id="CHEBI:59789"/>
    </ligand>
</feature>
<dbReference type="PATRIC" id="fig|1133569.4.peg.2284"/>
<evidence type="ECO:0000313" key="15">
    <source>
        <dbReference type="EMBL" id="KRM89231.1"/>
    </source>
</evidence>
<dbReference type="InterPro" id="IPR035926">
    <property type="entry name" value="NusB-like_sf"/>
</dbReference>
<comment type="caution">
    <text evidence="15">The sequence shown here is derived from an EMBL/GenBank/DDBJ whole genome shotgun (WGS) entry which is preliminary data.</text>
</comment>
<feature type="binding site" evidence="13">
    <location>
        <position position="314"/>
    </location>
    <ligand>
        <name>S-adenosyl-L-methionine</name>
        <dbReference type="ChEBI" id="CHEBI:59789"/>
    </ligand>
</feature>
<dbReference type="GO" id="GO:0005737">
    <property type="term" value="C:cytoplasm"/>
    <property type="evidence" value="ECO:0007669"/>
    <property type="project" value="UniProtKB-SubCell"/>
</dbReference>
<dbReference type="GO" id="GO:0006355">
    <property type="term" value="P:regulation of DNA-templated transcription"/>
    <property type="evidence" value="ECO:0007669"/>
    <property type="project" value="InterPro"/>
</dbReference>
<evidence type="ECO:0000256" key="9">
    <source>
        <dbReference type="ARBA" id="ARBA00022884"/>
    </source>
</evidence>
<keyword evidence="5" id="KW-0698">rRNA processing</keyword>
<feature type="domain" description="SAM-dependent MTase RsmB/NOP-type" evidence="14">
    <location>
        <begin position="174"/>
        <end position="437"/>
    </location>
</feature>
<dbReference type="eggNOG" id="COG0781">
    <property type="taxonomic scope" value="Bacteria"/>
</dbReference>
<accession>A0A0R2CBN8</accession>
<dbReference type="RefSeq" id="WP_056970454.1">
    <property type="nucleotide sequence ID" value="NZ_AYYX01000009.1"/>
</dbReference>
<dbReference type="SUPFAM" id="SSF48013">
    <property type="entry name" value="NusB-like"/>
    <property type="match status" value="1"/>
</dbReference>
<dbReference type="PANTHER" id="PTHR22807:SF53">
    <property type="entry name" value="RIBOSOMAL RNA SMALL SUBUNIT METHYLTRANSFERASE B-RELATED"/>
    <property type="match status" value="1"/>
</dbReference>
<evidence type="ECO:0000256" key="6">
    <source>
        <dbReference type="ARBA" id="ARBA00022603"/>
    </source>
</evidence>
<dbReference type="Pfam" id="PF22458">
    <property type="entry name" value="RsmF-B_ferredox"/>
    <property type="match status" value="1"/>
</dbReference>
<dbReference type="Proteomes" id="UP000051576">
    <property type="component" value="Unassembled WGS sequence"/>
</dbReference>
<feature type="binding site" evidence="13">
    <location>
        <position position="333"/>
    </location>
    <ligand>
        <name>S-adenosyl-L-methionine</name>
        <dbReference type="ChEBI" id="CHEBI:59789"/>
    </ligand>
</feature>
<evidence type="ECO:0000256" key="4">
    <source>
        <dbReference type="ARBA" id="ARBA00022490"/>
    </source>
</evidence>
<dbReference type="Gene3D" id="3.30.70.1170">
    <property type="entry name" value="Sun protein, domain 3"/>
    <property type="match status" value="1"/>
</dbReference>
<reference evidence="15 16" key="1">
    <citation type="journal article" date="2015" name="Genome Announc.">
        <title>Expanding the biotechnology potential of lactobacilli through comparative genomics of 213 strains and associated genera.</title>
        <authorList>
            <person name="Sun Z."/>
            <person name="Harris H.M."/>
            <person name="McCann A."/>
            <person name="Guo C."/>
            <person name="Argimon S."/>
            <person name="Zhang W."/>
            <person name="Yang X."/>
            <person name="Jeffery I.B."/>
            <person name="Cooney J.C."/>
            <person name="Kagawa T.F."/>
            <person name="Liu W."/>
            <person name="Song Y."/>
            <person name="Salvetti E."/>
            <person name="Wrobel A."/>
            <person name="Rasinkangas P."/>
            <person name="Parkhill J."/>
            <person name="Rea M.C."/>
            <person name="O'Sullivan O."/>
            <person name="Ritari J."/>
            <person name="Douillard F.P."/>
            <person name="Paul Ross R."/>
            <person name="Yang R."/>
            <person name="Briner A.E."/>
            <person name="Felis G.E."/>
            <person name="de Vos W.M."/>
            <person name="Barrangou R."/>
            <person name="Klaenhammer T.R."/>
            <person name="Caufield P.W."/>
            <person name="Cui Y."/>
            <person name="Zhang H."/>
            <person name="O'Toole P.W."/>
        </authorList>
    </citation>
    <scope>NUCLEOTIDE SEQUENCE [LARGE SCALE GENOMIC DNA]</scope>
    <source>
        <strain evidence="15 16">DSM 20605</strain>
    </source>
</reference>
<dbReference type="FunFam" id="3.40.50.150:FF:000022">
    <property type="entry name" value="Ribosomal RNA small subunit methyltransferase B"/>
    <property type="match status" value="1"/>
</dbReference>
<dbReference type="InterPro" id="IPR004573">
    <property type="entry name" value="rRNA_ssu_MeTfrase_B"/>
</dbReference>
<dbReference type="InterPro" id="IPR054728">
    <property type="entry name" value="RsmB-like_ferredoxin"/>
</dbReference>
<dbReference type="SUPFAM" id="SSF53335">
    <property type="entry name" value="S-adenosyl-L-methionine-dependent methyltransferases"/>
    <property type="match status" value="1"/>
</dbReference>
<evidence type="ECO:0000256" key="5">
    <source>
        <dbReference type="ARBA" id="ARBA00022552"/>
    </source>
</evidence>
<evidence type="ECO:0000259" key="14">
    <source>
        <dbReference type="PROSITE" id="PS51686"/>
    </source>
</evidence>
<dbReference type="InterPro" id="IPR006027">
    <property type="entry name" value="NusB_RsmB_TIM44"/>
</dbReference>
<evidence type="ECO:0000256" key="1">
    <source>
        <dbReference type="ARBA" id="ARBA00002724"/>
    </source>
</evidence>
<dbReference type="InterPro" id="IPR001678">
    <property type="entry name" value="MeTrfase_RsmB-F_NOP2_dom"/>
</dbReference>
<dbReference type="Pfam" id="PF01189">
    <property type="entry name" value="Methyltr_RsmB-F"/>
    <property type="match status" value="1"/>
</dbReference>
<evidence type="ECO:0000256" key="10">
    <source>
        <dbReference type="ARBA" id="ARBA00030399"/>
    </source>
</evidence>
<name>A0A0R2CBN8_9LACO</name>
<gene>
    <name evidence="15" type="ORF">FD21_GL002119</name>
</gene>
<comment type="function">
    <text evidence="1">Specifically methylates the cytosine at position 967 (m5C967) of 16S rRNA.</text>
</comment>
<evidence type="ECO:0000256" key="12">
    <source>
        <dbReference type="ARBA" id="ARBA00047283"/>
    </source>
</evidence>
<proteinExistence type="inferred from homology"/>
<dbReference type="NCBIfam" id="TIGR00563">
    <property type="entry name" value="rsmB"/>
    <property type="match status" value="1"/>
</dbReference>
<dbReference type="CDD" id="cd02440">
    <property type="entry name" value="AdoMet_MTases"/>
    <property type="match status" value="1"/>
</dbReference>
<evidence type="ECO:0000256" key="11">
    <source>
        <dbReference type="ARBA" id="ARBA00031088"/>
    </source>
</evidence>
<dbReference type="GO" id="GO:0008649">
    <property type="term" value="F:rRNA methyltransferase activity"/>
    <property type="evidence" value="ECO:0007669"/>
    <property type="project" value="InterPro"/>
</dbReference>
<evidence type="ECO:0000256" key="2">
    <source>
        <dbReference type="ARBA" id="ARBA00004496"/>
    </source>
</evidence>
<dbReference type="PANTHER" id="PTHR22807">
    <property type="entry name" value="NOP2 YEAST -RELATED NOL1/NOP2/FMU SUN DOMAIN-CONTAINING"/>
    <property type="match status" value="1"/>
</dbReference>
<evidence type="ECO:0000313" key="16">
    <source>
        <dbReference type="Proteomes" id="UP000051576"/>
    </source>
</evidence>
<keyword evidence="16" id="KW-1185">Reference proteome</keyword>
<dbReference type="GO" id="GO:0003723">
    <property type="term" value="F:RNA binding"/>
    <property type="evidence" value="ECO:0007669"/>
    <property type="project" value="UniProtKB-UniRule"/>
</dbReference>
<feature type="binding site" evidence="13">
    <location>
        <begin position="263"/>
        <end position="269"/>
    </location>
    <ligand>
        <name>S-adenosyl-L-methionine</name>
        <dbReference type="ChEBI" id="CHEBI:59789"/>
    </ligand>
</feature>
<dbReference type="Gene3D" id="3.40.50.150">
    <property type="entry name" value="Vaccinia Virus protein VP39"/>
    <property type="match status" value="1"/>
</dbReference>
<dbReference type="InterPro" id="IPR029063">
    <property type="entry name" value="SAM-dependent_MTases_sf"/>
</dbReference>
<keyword evidence="8 13" id="KW-0949">S-adenosyl-L-methionine</keyword>
<comment type="subcellular location">
    <subcellularLocation>
        <location evidence="2">Cytoplasm</location>
    </subcellularLocation>
</comment>
<dbReference type="PROSITE" id="PS51686">
    <property type="entry name" value="SAM_MT_RSMB_NOP"/>
    <property type="match status" value="1"/>
</dbReference>
<sequence length="439" mass="49638">MKTNACLDQTARYLAVDILTRIQRENSYSNILLNQTLMKYRLPVQDANLLTKIVYGTLQQQLTLEYWLNPFIKQKKVLPWVKELLLSALFQLQYLDRIPARAVLDESIKIAKAKGHDGIRKFVTGVLHAVLRSQLPDPHEIADPFERARIVYSVPGWLVNQLVTENGWEKTNLLLSSINQPPHQAIRVNTSKISLQQAERALTAAGFTWRRSQLSPTSLIIQSGFAGNSQLFKNGSIVFQDESAACVVASMEIKADQKVLDACAAPGGKTLQIADQLQTGHVWALDIHEHKVKLIEKNAVRCGLQARVTAQKLDARLAVTKFTTGFFDQILLDAPCSGIGLLRRKPEIRYRKNLQDIHALSQLQLKLLENLVPLVKLHGKITYSTCTIMQTENQQVIKSFLKQHPQFSLQNPRRIGREIFPDEYETDGFFMANLIKNAN</sequence>
<evidence type="ECO:0000256" key="7">
    <source>
        <dbReference type="ARBA" id="ARBA00022679"/>
    </source>
</evidence>
<keyword evidence="7 13" id="KW-0808">Transferase</keyword>
<dbReference type="InterPro" id="IPR023267">
    <property type="entry name" value="RCMT"/>
</dbReference>
<feature type="active site" description="Nucleophile" evidence="13">
    <location>
        <position position="386"/>
    </location>
</feature>
<dbReference type="EMBL" id="AYYX01000009">
    <property type="protein sequence ID" value="KRM89231.1"/>
    <property type="molecule type" value="Genomic_DNA"/>
</dbReference>
<dbReference type="InterPro" id="IPR049560">
    <property type="entry name" value="MeTrfase_RsmB-F_NOP2_cat"/>
</dbReference>
<keyword evidence="4" id="KW-0963">Cytoplasm</keyword>
<dbReference type="Gene3D" id="1.10.940.10">
    <property type="entry name" value="NusB-like"/>
    <property type="match status" value="1"/>
</dbReference>
<evidence type="ECO:0000256" key="13">
    <source>
        <dbReference type="PROSITE-ProRule" id="PRU01023"/>
    </source>
</evidence>